<dbReference type="AlphaFoldDB" id="A0A2U1LQK7"/>
<organism evidence="1 2">
    <name type="scientific">Artemisia annua</name>
    <name type="common">Sweet wormwood</name>
    <dbReference type="NCBI Taxonomy" id="35608"/>
    <lineage>
        <taxon>Eukaryota</taxon>
        <taxon>Viridiplantae</taxon>
        <taxon>Streptophyta</taxon>
        <taxon>Embryophyta</taxon>
        <taxon>Tracheophyta</taxon>
        <taxon>Spermatophyta</taxon>
        <taxon>Magnoliopsida</taxon>
        <taxon>eudicotyledons</taxon>
        <taxon>Gunneridae</taxon>
        <taxon>Pentapetalae</taxon>
        <taxon>asterids</taxon>
        <taxon>campanulids</taxon>
        <taxon>Asterales</taxon>
        <taxon>Asteraceae</taxon>
        <taxon>Asteroideae</taxon>
        <taxon>Anthemideae</taxon>
        <taxon>Artemisiinae</taxon>
        <taxon>Artemisia</taxon>
    </lineage>
</organism>
<keyword evidence="2" id="KW-1185">Reference proteome</keyword>
<accession>A0A2U1LQK7</accession>
<name>A0A2U1LQK7_ARTAN</name>
<evidence type="ECO:0000313" key="2">
    <source>
        <dbReference type="Proteomes" id="UP000245207"/>
    </source>
</evidence>
<gene>
    <name evidence="1" type="ORF">CTI12_AA441020</name>
</gene>
<comment type="caution">
    <text evidence="1">The sequence shown here is derived from an EMBL/GenBank/DDBJ whole genome shotgun (WGS) entry which is preliminary data.</text>
</comment>
<dbReference type="EMBL" id="PKPP01008214">
    <property type="protein sequence ID" value="PWA51275.1"/>
    <property type="molecule type" value="Genomic_DNA"/>
</dbReference>
<dbReference type="Proteomes" id="UP000245207">
    <property type="component" value="Unassembled WGS sequence"/>
</dbReference>
<protein>
    <submittedName>
        <fullName evidence="1">Myb/SANT-like domain-containing protein</fullName>
    </submittedName>
</protein>
<evidence type="ECO:0000313" key="1">
    <source>
        <dbReference type="EMBL" id="PWA51275.1"/>
    </source>
</evidence>
<dbReference type="OrthoDB" id="1746344at2759"/>
<reference evidence="1 2" key="1">
    <citation type="journal article" date="2018" name="Mol. Plant">
        <title>The genome of Artemisia annua provides insight into the evolution of Asteraceae family and artemisinin biosynthesis.</title>
        <authorList>
            <person name="Shen Q."/>
            <person name="Zhang L."/>
            <person name="Liao Z."/>
            <person name="Wang S."/>
            <person name="Yan T."/>
            <person name="Shi P."/>
            <person name="Liu M."/>
            <person name="Fu X."/>
            <person name="Pan Q."/>
            <person name="Wang Y."/>
            <person name="Lv Z."/>
            <person name="Lu X."/>
            <person name="Zhang F."/>
            <person name="Jiang W."/>
            <person name="Ma Y."/>
            <person name="Chen M."/>
            <person name="Hao X."/>
            <person name="Li L."/>
            <person name="Tang Y."/>
            <person name="Lv G."/>
            <person name="Zhou Y."/>
            <person name="Sun X."/>
            <person name="Brodelius P.E."/>
            <person name="Rose J.K.C."/>
            <person name="Tang K."/>
        </authorList>
    </citation>
    <scope>NUCLEOTIDE SEQUENCE [LARGE SCALE GENOMIC DNA]</scope>
    <source>
        <strain evidence="2">cv. Huhao1</strain>
        <tissue evidence="1">Leaf</tissue>
    </source>
</reference>
<sequence>MESKKYLGGNKVAKRRKTLSSHDIGAHVEEINHSFTTFMQGFNTNFATIANVVANSMTNDDNRQKADLEKPKILLDELIKLNIPSDDVLEVADIFAANKEKIDIFLNLPQKLRVPYMLKLMSLS</sequence>
<proteinExistence type="predicted"/>